<reference evidence="3" key="1">
    <citation type="submission" date="2016-06" db="UniProtKB">
        <authorList>
            <consortium name="WormBaseParasite"/>
        </authorList>
    </citation>
    <scope>IDENTIFICATION</scope>
</reference>
<dbReference type="AlphaFoldDB" id="A0A183AQK9"/>
<proteinExistence type="predicted"/>
<keyword evidence="2" id="KW-1185">Reference proteome</keyword>
<dbReference type="WBParaSite" id="ECPE_0000927201-mRNA-1">
    <property type="protein sequence ID" value="ECPE_0000927201-mRNA-1"/>
    <property type="gene ID" value="ECPE_0000927201"/>
</dbReference>
<evidence type="ECO:0000313" key="2">
    <source>
        <dbReference type="Proteomes" id="UP000272942"/>
    </source>
</evidence>
<protein>
    <submittedName>
        <fullName evidence="1 3">Uncharacterized protein</fullName>
    </submittedName>
</protein>
<evidence type="ECO:0000313" key="3">
    <source>
        <dbReference type="WBParaSite" id="ECPE_0000927201-mRNA-1"/>
    </source>
</evidence>
<dbReference type="OrthoDB" id="10630218at2759"/>
<gene>
    <name evidence="1" type="ORF">ECPE_LOCUS9244</name>
</gene>
<reference evidence="1 2" key="2">
    <citation type="submission" date="2018-11" db="EMBL/GenBank/DDBJ databases">
        <authorList>
            <consortium name="Pathogen Informatics"/>
        </authorList>
    </citation>
    <scope>NUCLEOTIDE SEQUENCE [LARGE SCALE GENOMIC DNA]</scope>
    <source>
        <strain evidence="1 2">Egypt</strain>
    </source>
</reference>
<sequence>MESDIPNTHLTEYRMASTDLLCPSQCCTSGFEEVPVFLVQTTDVVRDPALMIRAPTHVLHEQHDGAENLHLIHCTIPNEENRTSSPRIAMSTNNHWIPVRSSTGVNPPTGNSFTNRRQPTRNIVRAVRSRARTQKCICHSWENWRNLFAVVLALCSVIFIVSDLYHLTQLEIAAFGLQPPISLTQANGTHLGSTISRMYNPNHYYHIDNGLFGTSWDPSYLTGTSGAGLLQHQNHHQQQQQQRLFHRELLMDSIPEDVLLCLRRWKSEWASMAHLDPDRSELNAALQQKTANVL</sequence>
<dbReference type="EMBL" id="UZAN01047118">
    <property type="protein sequence ID" value="VDP85042.1"/>
    <property type="molecule type" value="Genomic_DNA"/>
</dbReference>
<organism evidence="3">
    <name type="scientific">Echinostoma caproni</name>
    <dbReference type="NCBI Taxonomy" id="27848"/>
    <lineage>
        <taxon>Eukaryota</taxon>
        <taxon>Metazoa</taxon>
        <taxon>Spiralia</taxon>
        <taxon>Lophotrochozoa</taxon>
        <taxon>Platyhelminthes</taxon>
        <taxon>Trematoda</taxon>
        <taxon>Digenea</taxon>
        <taxon>Plagiorchiida</taxon>
        <taxon>Echinostomata</taxon>
        <taxon>Echinostomatoidea</taxon>
        <taxon>Echinostomatidae</taxon>
        <taxon>Echinostoma</taxon>
    </lineage>
</organism>
<name>A0A183AQK9_9TREM</name>
<dbReference type="Proteomes" id="UP000272942">
    <property type="component" value="Unassembled WGS sequence"/>
</dbReference>
<evidence type="ECO:0000313" key="1">
    <source>
        <dbReference type="EMBL" id="VDP85042.1"/>
    </source>
</evidence>
<accession>A0A183AQK9</accession>